<dbReference type="Pfam" id="PF09335">
    <property type="entry name" value="VTT_dom"/>
    <property type="match status" value="1"/>
</dbReference>
<organism evidence="9 10">
    <name type="scientific">Thalassospira lucentensis</name>
    <dbReference type="NCBI Taxonomy" id="168935"/>
    <lineage>
        <taxon>Bacteria</taxon>
        <taxon>Pseudomonadati</taxon>
        <taxon>Pseudomonadota</taxon>
        <taxon>Alphaproteobacteria</taxon>
        <taxon>Rhodospirillales</taxon>
        <taxon>Thalassospiraceae</taxon>
        <taxon>Thalassospira</taxon>
    </lineage>
</organism>
<evidence type="ECO:0000256" key="4">
    <source>
        <dbReference type="ARBA" id="ARBA00022692"/>
    </source>
</evidence>
<dbReference type="AlphaFoldDB" id="A0A154L775"/>
<evidence type="ECO:0000313" key="9">
    <source>
        <dbReference type="EMBL" id="KZB66110.1"/>
    </source>
</evidence>
<reference evidence="9 10" key="1">
    <citation type="submission" date="2015-12" db="EMBL/GenBank/DDBJ databases">
        <title>Genome sequence of Thalassospira lucentensis MCCC 1A02072.</title>
        <authorList>
            <person name="Lu L."/>
            <person name="Lai Q."/>
            <person name="Shao Z."/>
            <person name="Qian P."/>
        </authorList>
    </citation>
    <scope>NUCLEOTIDE SEQUENCE [LARGE SCALE GENOMIC DNA]</scope>
    <source>
        <strain evidence="9 10">MCCC 1A02072</strain>
    </source>
</reference>
<dbReference type="GO" id="GO:0005886">
    <property type="term" value="C:plasma membrane"/>
    <property type="evidence" value="ECO:0007669"/>
    <property type="project" value="UniProtKB-SubCell"/>
</dbReference>
<name>A0A154L775_9PROT</name>
<evidence type="ECO:0000256" key="2">
    <source>
        <dbReference type="ARBA" id="ARBA00010792"/>
    </source>
</evidence>
<dbReference type="OrthoDB" id="948134at2"/>
<dbReference type="EMBL" id="LPVY01000007">
    <property type="protein sequence ID" value="KZB66110.1"/>
    <property type="molecule type" value="Genomic_DNA"/>
</dbReference>
<keyword evidence="5 7" id="KW-1133">Transmembrane helix</keyword>
<feature type="transmembrane region" description="Helical" evidence="7">
    <location>
        <begin position="129"/>
        <end position="151"/>
    </location>
</feature>
<keyword evidence="4 7" id="KW-0812">Transmembrane</keyword>
<keyword evidence="3 7" id="KW-1003">Cell membrane</keyword>
<gene>
    <name evidence="9" type="ORF">AUP42_16450</name>
</gene>
<dbReference type="InterPro" id="IPR032818">
    <property type="entry name" value="DedA-like"/>
</dbReference>
<comment type="subcellular location">
    <subcellularLocation>
        <location evidence="1 7">Cell membrane</location>
        <topology evidence="1 7">Multi-pass membrane protein</topology>
    </subcellularLocation>
</comment>
<feature type="transmembrane region" description="Helical" evidence="7">
    <location>
        <begin position="163"/>
        <end position="182"/>
    </location>
</feature>
<protein>
    <recommendedName>
        <fullName evidence="8">VTT domain-containing protein</fullName>
    </recommendedName>
</protein>
<dbReference type="RefSeq" id="WP_062950815.1">
    <property type="nucleotide sequence ID" value="NZ_LPVY01000007.1"/>
</dbReference>
<keyword evidence="6 7" id="KW-0472">Membrane</keyword>
<comment type="caution">
    <text evidence="9">The sequence shown here is derived from an EMBL/GenBank/DDBJ whole genome shotgun (WGS) entry which is preliminary data.</text>
</comment>
<comment type="similarity">
    <text evidence="2 7">Belongs to the DedA family.</text>
</comment>
<feature type="transmembrane region" description="Helical" evidence="7">
    <location>
        <begin position="15"/>
        <end position="39"/>
    </location>
</feature>
<dbReference type="PANTHER" id="PTHR30353:SF15">
    <property type="entry name" value="INNER MEMBRANE PROTEIN YABI"/>
    <property type="match status" value="1"/>
</dbReference>
<feature type="transmembrane region" description="Helical" evidence="7">
    <location>
        <begin position="45"/>
        <end position="67"/>
    </location>
</feature>
<evidence type="ECO:0000259" key="8">
    <source>
        <dbReference type="Pfam" id="PF09335"/>
    </source>
</evidence>
<evidence type="ECO:0000256" key="7">
    <source>
        <dbReference type="RuleBase" id="RU367016"/>
    </source>
</evidence>
<evidence type="ECO:0000313" key="10">
    <source>
        <dbReference type="Proteomes" id="UP000076335"/>
    </source>
</evidence>
<evidence type="ECO:0000256" key="1">
    <source>
        <dbReference type="ARBA" id="ARBA00004651"/>
    </source>
</evidence>
<accession>A0A154L775</accession>
<sequence length="197" mass="22386">MFETINLWIQDHQQLVYSLIFTYCVSKASILPVFVGIFVVSESLLIGPSMIAMISGAFVGDMVRFWLGRKYGDAIVRKLPESFSKWLGKTMRLFEHYGVAYIMLCRYPNTIRSISVFPVGMSSMSFMRFLPLSIASILIWIGSFFALGYVLGEGMSELLERNLTLLSPILLIVFLGLGWFGLRRIDKLEQQAEKAIM</sequence>
<dbReference type="Proteomes" id="UP000076335">
    <property type="component" value="Unassembled WGS sequence"/>
</dbReference>
<feature type="domain" description="VTT" evidence="8">
    <location>
        <begin position="34"/>
        <end position="149"/>
    </location>
</feature>
<dbReference type="InterPro" id="IPR032816">
    <property type="entry name" value="VTT_dom"/>
</dbReference>
<evidence type="ECO:0000256" key="5">
    <source>
        <dbReference type="ARBA" id="ARBA00022989"/>
    </source>
</evidence>
<proteinExistence type="inferred from homology"/>
<evidence type="ECO:0000256" key="6">
    <source>
        <dbReference type="ARBA" id="ARBA00023136"/>
    </source>
</evidence>
<evidence type="ECO:0000256" key="3">
    <source>
        <dbReference type="ARBA" id="ARBA00022475"/>
    </source>
</evidence>
<dbReference type="PANTHER" id="PTHR30353">
    <property type="entry name" value="INNER MEMBRANE PROTEIN DEDA-RELATED"/>
    <property type="match status" value="1"/>
</dbReference>